<dbReference type="SUPFAM" id="SSF56784">
    <property type="entry name" value="HAD-like"/>
    <property type="match status" value="1"/>
</dbReference>
<dbReference type="Gene3D" id="3.40.50.1000">
    <property type="entry name" value="HAD superfamily/HAD-like"/>
    <property type="match status" value="1"/>
</dbReference>
<dbReference type="Pfam" id="PF13419">
    <property type="entry name" value="HAD_2"/>
    <property type="match status" value="1"/>
</dbReference>
<accession>A0A382AVK1</accession>
<organism evidence="1">
    <name type="scientific">marine metagenome</name>
    <dbReference type="NCBI Taxonomy" id="408172"/>
    <lineage>
        <taxon>unclassified sequences</taxon>
        <taxon>metagenomes</taxon>
        <taxon>ecological metagenomes</taxon>
    </lineage>
</organism>
<dbReference type="InterPro" id="IPR041492">
    <property type="entry name" value="HAD_2"/>
</dbReference>
<reference evidence="1" key="1">
    <citation type="submission" date="2018-05" db="EMBL/GenBank/DDBJ databases">
        <authorList>
            <person name="Lanie J.A."/>
            <person name="Ng W.-L."/>
            <person name="Kazmierczak K.M."/>
            <person name="Andrzejewski T.M."/>
            <person name="Davidsen T.M."/>
            <person name="Wayne K.J."/>
            <person name="Tettelin H."/>
            <person name="Glass J.I."/>
            <person name="Rusch D."/>
            <person name="Podicherti R."/>
            <person name="Tsui H.-C.T."/>
            <person name="Winkler M.E."/>
        </authorList>
    </citation>
    <scope>NUCLEOTIDE SEQUENCE</scope>
</reference>
<dbReference type="InterPro" id="IPR036412">
    <property type="entry name" value="HAD-like_sf"/>
</dbReference>
<dbReference type="AlphaFoldDB" id="A0A382AVK1"/>
<evidence type="ECO:0008006" key="2">
    <source>
        <dbReference type="Google" id="ProtNLM"/>
    </source>
</evidence>
<sequence length="292" mass="32525">MSDPAQVLRDFQPGSEFFIGIDSDGCVFDSMEIKQKECFAPMFVKHNDLQAVSKYARQVWEFVNLYSKTRGANRFPALARALDLLRERAEVQARKVHVPSYPALDEWMARETKLGNATLAAEVERGNDGLAQVKVWSDAVNTQIADIVHGVPPFPLVRECLDKALARADLMVISQTPCDALEREWAEHELAKFVKVIAGQEIGTKTEHLQFATAGKYPADKVLMIGDAPGDHKAAKANGVLFYPVLPGREEASWELLHGEALERFFAGTYAGDYEAKLFAEFDACLPDHPSW</sequence>
<dbReference type="EMBL" id="UINC01027001">
    <property type="protein sequence ID" value="SVB05469.1"/>
    <property type="molecule type" value="Genomic_DNA"/>
</dbReference>
<protein>
    <recommendedName>
        <fullName evidence="2">Haloacid dehalogenase-like hydrolase</fullName>
    </recommendedName>
</protein>
<name>A0A382AVK1_9ZZZZ</name>
<gene>
    <name evidence="1" type="ORF">METZ01_LOCUS158323</name>
</gene>
<proteinExistence type="predicted"/>
<dbReference type="InterPro" id="IPR023214">
    <property type="entry name" value="HAD_sf"/>
</dbReference>
<evidence type="ECO:0000313" key="1">
    <source>
        <dbReference type="EMBL" id="SVB05469.1"/>
    </source>
</evidence>